<dbReference type="SUPFAM" id="SSF88946">
    <property type="entry name" value="Sigma2 domain of RNA polymerase sigma factors"/>
    <property type="match status" value="1"/>
</dbReference>
<dbReference type="GO" id="GO:0006352">
    <property type="term" value="P:DNA-templated transcription initiation"/>
    <property type="evidence" value="ECO:0007669"/>
    <property type="project" value="InterPro"/>
</dbReference>
<comment type="caution">
    <text evidence="6">The sequence shown here is derived from an EMBL/GenBank/DDBJ whole genome shotgun (WGS) entry which is preliminary data.</text>
</comment>
<evidence type="ECO:0000256" key="1">
    <source>
        <dbReference type="ARBA" id="ARBA00023015"/>
    </source>
</evidence>
<dbReference type="SUPFAM" id="SSF88659">
    <property type="entry name" value="Sigma3 and sigma4 domains of RNA polymerase sigma factors"/>
    <property type="match status" value="1"/>
</dbReference>
<dbReference type="GO" id="GO:0003677">
    <property type="term" value="F:DNA binding"/>
    <property type="evidence" value="ECO:0007669"/>
    <property type="project" value="UniProtKB-KW"/>
</dbReference>
<evidence type="ECO:0000256" key="4">
    <source>
        <dbReference type="ARBA" id="ARBA00023163"/>
    </source>
</evidence>
<dbReference type="NCBIfam" id="TIGR02937">
    <property type="entry name" value="sigma70-ECF"/>
    <property type="match status" value="1"/>
</dbReference>
<gene>
    <name evidence="6" type="ORF">A2642_03550</name>
</gene>
<keyword evidence="3" id="KW-0238">DNA-binding</keyword>
<dbReference type="InterPro" id="IPR007627">
    <property type="entry name" value="RNA_pol_sigma70_r2"/>
</dbReference>
<dbReference type="InterPro" id="IPR050239">
    <property type="entry name" value="Sigma-70_RNA_pol_init_factors"/>
</dbReference>
<evidence type="ECO:0000259" key="5">
    <source>
        <dbReference type="PROSITE" id="PS00715"/>
    </source>
</evidence>
<evidence type="ECO:0000313" key="7">
    <source>
        <dbReference type="Proteomes" id="UP000178700"/>
    </source>
</evidence>
<keyword evidence="4" id="KW-0804">Transcription</keyword>
<sequence length="272" mass="31349">LTQDQEYTLATKVQAGNTDAKTEFINANLRLVVHIAKNYQRIRRLPDLIQEGNFGLFKAVEKFEPQRGYKFSTYAKWWIKRPILNFLKSDRLLPTNEEEQQLLYEVDKISQQYVQEHGTEPSLDYIATILSKDAKTPYNPTDLQTLLAQPFFRTPQSLDQTLDDNEKTNLYDLIPCHKILSSQTQIEQSALINLVSQAISDLTTKDPTTRYILNANLIDHQDFDTLASELQLPKAKITDKYNHGLRLLRNALTQHPEAKDLFPQTNLTALPF</sequence>
<evidence type="ECO:0000313" key="6">
    <source>
        <dbReference type="EMBL" id="OGI66680.1"/>
    </source>
</evidence>
<dbReference type="Gene3D" id="1.10.601.10">
    <property type="entry name" value="RNA Polymerase Primary Sigma Factor"/>
    <property type="match status" value="1"/>
</dbReference>
<evidence type="ECO:0000256" key="3">
    <source>
        <dbReference type="ARBA" id="ARBA00023125"/>
    </source>
</evidence>
<dbReference type="PANTHER" id="PTHR30603">
    <property type="entry name" value="RNA POLYMERASE SIGMA FACTOR RPO"/>
    <property type="match status" value="1"/>
</dbReference>
<keyword evidence="1" id="KW-0805">Transcription regulation</keyword>
<evidence type="ECO:0000256" key="2">
    <source>
        <dbReference type="ARBA" id="ARBA00023082"/>
    </source>
</evidence>
<dbReference type="PRINTS" id="PR00046">
    <property type="entry name" value="SIGMA70FCT"/>
</dbReference>
<dbReference type="Gene3D" id="1.10.10.10">
    <property type="entry name" value="Winged helix-like DNA-binding domain superfamily/Winged helix DNA-binding domain"/>
    <property type="match status" value="1"/>
</dbReference>
<feature type="non-terminal residue" evidence="6">
    <location>
        <position position="1"/>
    </location>
</feature>
<organism evidence="6 7">
    <name type="scientific">Candidatus Nomurabacteria bacterium RIFCSPHIGHO2_01_FULL_39_10</name>
    <dbReference type="NCBI Taxonomy" id="1801733"/>
    <lineage>
        <taxon>Bacteria</taxon>
        <taxon>Candidatus Nomuraibacteriota</taxon>
    </lineage>
</organism>
<keyword evidence="2" id="KW-0731">Sigma factor</keyword>
<dbReference type="InterPro" id="IPR013325">
    <property type="entry name" value="RNA_pol_sigma_r2"/>
</dbReference>
<proteinExistence type="predicted"/>
<protein>
    <recommendedName>
        <fullName evidence="5">RNA polymerase sigma-70 domain-containing protein</fullName>
    </recommendedName>
</protein>
<dbReference type="InterPro" id="IPR000943">
    <property type="entry name" value="RNA_pol_sigma70"/>
</dbReference>
<dbReference type="Pfam" id="PF04542">
    <property type="entry name" value="Sigma70_r2"/>
    <property type="match status" value="1"/>
</dbReference>
<feature type="domain" description="RNA polymerase sigma-70" evidence="5">
    <location>
        <begin position="47"/>
        <end position="60"/>
    </location>
</feature>
<reference evidence="6 7" key="1">
    <citation type="journal article" date="2016" name="Nat. Commun.">
        <title>Thousands of microbial genomes shed light on interconnected biogeochemical processes in an aquifer system.</title>
        <authorList>
            <person name="Anantharaman K."/>
            <person name="Brown C.T."/>
            <person name="Hug L.A."/>
            <person name="Sharon I."/>
            <person name="Castelle C.J."/>
            <person name="Probst A.J."/>
            <person name="Thomas B.C."/>
            <person name="Singh A."/>
            <person name="Wilkins M.J."/>
            <person name="Karaoz U."/>
            <person name="Brodie E.L."/>
            <person name="Williams K.H."/>
            <person name="Hubbard S.S."/>
            <person name="Banfield J.F."/>
        </authorList>
    </citation>
    <scope>NUCLEOTIDE SEQUENCE [LARGE SCALE GENOMIC DNA]</scope>
</reference>
<dbReference type="InterPro" id="IPR014284">
    <property type="entry name" value="RNA_pol_sigma-70_dom"/>
</dbReference>
<dbReference type="EMBL" id="MFTJ01000004">
    <property type="protein sequence ID" value="OGI66680.1"/>
    <property type="molecule type" value="Genomic_DNA"/>
</dbReference>
<dbReference type="AlphaFoldDB" id="A0A1F6VAK4"/>
<dbReference type="PROSITE" id="PS00715">
    <property type="entry name" value="SIGMA70_1"/>
    <property type="match status" value="1"/>
</dbReference>
<dbReference type="GO" id="GO:0016987">
    <property type="term" value="F:sigma factor activity"/>
    <property type="evidence" value="ECO:0007669"/>
    <property type="project" value="UniProtKB-KW"/>
</dbReference>
<accession>A0A1F6VAK4</accession>
<name>A0A1F6VAK4_9BACT</name>
<dbReference type="PANTHER" id="PTHR30603:SF47">
    <property type="entry name" value="RNA POLYMERASE SIGMA FACTOR SIGD, CHLOROPLASTIC"/>
    <property type="match status" value="1"/>
</dbReference>
<dbReference type="Proteomes" id="UP000178700">
    <property type="component" value="Unassembled WGS sequence"/>
</dbReference>
<dbReference type="InterPro" id="IPR013324">
    <property type="entry name" value="RNA_pol_sigma_r3/r4-like"/>
</dbReference>
<dbReference type="InterPro" id="IPR036388">
    <property type="entry name" value="WH-like_DNA-bd_sf"/>
</dbReference>